<dbReference type="RefSeq" id="WP_197002727.1">
    <property type="nucleotide sequence ID" value="NZ_BONS01000002.1"/>
</dbReference>
<evidence type="ECO:0000313" key="2">
    <source>
        <dbReference type="EMBL" id="MBG6135644.1"/>
    </source>
</evidence>
<evidence type="ECO:0000256" key="1">
    <source>
        <dbReference type="SAM" id="MobiDB-lite"/>
    </source>
</evidence>
<evidence type="ECO:0000313" key="3">
    <source>
        <dbReference type="Proteomes" id="UP000622552"/>
    </source>
</evidence>
<accession>A0A8J7GM91</accession>
<keyword evidence="3" id="KW-1185">Reference proteome</keyword>
<gene>
    <name evidence="2" type="ORF">IW245_001838</name>
</gene>
<dbReference type="InterPro" id="IPR015943">
    <property type="entry name" value="WD40/YVTN_repeat-like_dom_sf"/>
</dbReference>
<name>A0A8J7GM91_9ACTN</name>
<feature type="region of interest" description="Disordered" evidence="1">
    <location>
        <begin position="1"/>
        <end position="20"/>
    </location>
</feature>
<protein>
    <submittedName>
        <fullName evidence="2">WD40 repeat protein</fullName>
    </submittedName>
</protein>
<dbReference type="EMBL" id="JADOUF010000001">
    <property type="protein sequence ID" value="MBG6135644.1"/>
    <property type="molecule type" value="Genomic_DNA"/>
</dbReference>
<sequence length="97" mass="10264">MSTSTRPDDRRIGDRSPDGGTLLFGLEEELLGAATSPVNATRGITGGYERSTLRTFDVATGKARPRPVFTMLDACWSVAYSPDGKRVARSGAGVVGM</sequence>
<dbReference type="InterPro" id="IPR011044">
    <property type="entry name" value="Quino_amine_DH_bsu"/>
</dbReference>
<reference evidence="2" key="1">
    <citation type="submission" date="2020-11" db="EMBL/GenBank/DDBJ databases">
        <title>Sequencing the genomes of 1000 actinobacteria strains.</title>
        <authorList>
            <person name="Klenk H.-P."/>
        </authorList>
    </citation>
    <scope>NUCLEOTIDE SEQUENCE</scope>
    <source>
        <strain evidence="2">DSM 45356</strain>
    </source>
</reference>
<proteinExistence type="predicted"/>
<comment type="caution">
    <text evidence="2">The sequence shown here is derived from an EMBL/GenBank/DDBJ whole genome shotgun (WGS) entry which is preliminary data.</text>
</comment>
<dbReference type="SUPFAM" id="SSF50969">
    <property type="entry name" value="YVTN repeat-like/Quinoprotein amine dehydrogenase"/>
    <property type="match status" value="1"/>
</dbReference>
<dbReference type="Proteomes" id="UP000622552">
    <property type="component" value="Unassembled WGS sequence"/>
</dbReference>
<dbReference type="Gene3D" id="2.130.10.10">
    <property type="entry name" value="YVTN repeat-like/Quinoprotein amine dehydrogenase"/>
    <property type="match status" value="1"/>
</dbReference>
<organism evidence="2 3">
    <name type="scientific">Longispora fulva</name>
    <dbReference type="NCBI Taxonomy" id="619741"/>
    <lineage>
        <taxon>Bacteria</taxon>
        <taxon>Bacillati</taxon>
        <taxon>Actinomycetota</taxon>
        <taxon>Actinomycetes</taxon>
        <taxon>Micromonosporales</taxon>
        <taxon>Micromonosporaceae</taxon>
        <taxon>Longispora</taxon>
    </lineage>
</organism>
<feature type="compositionally biased region" description="Basic and acidic residues" evidence="1">
    <location>
        <begin position="1"/>
        <end position="17"/>
    </location>
</feature>
<dbReference type="AlphaFoldDB" id="A0A8J7GM91"/>